<reference evidence="2" key="1">
    <citation type="submission" date="2006-10" db="EMBL/GenBank/DDBJ databases">
        <authorList>
            <person name="Amadeo P."/>
            <person name="Zhao Q."/>
            <person name="Wortman J."/>
            <person name="Fraser-Liggett C."/>
            <person name="Carlton J."/>
        </authorList>
    </citation>
    <scope>NUCLEOTIDE SEQUENCE</scope>
    <source>
        <strain evidence="2">G3</strain>
    </source>
</reference>
<sequence length="148" mass="16879">MSWLDKMASQAGVLEEEEEEEEEIEQENPVSEPVSEEKQIENAVPPVENPPPEEKAPEKKTQNHYFTGKSTKHNVNFVRKLKKVQIEQDKAYETALQKCSLNITSAYDYAQNPLKYSGKIISNSKNAKGAYSELSKSILALDWPYIHH</sequence>
<name>A2E6W2_TRIV3</name>
<gene>
    <name evidence="2" type="ORF">TVAG_081700</name>
</gene>
<feature type="region of interest" description="Disordered" evidence="1">
    <location>
        <begin position="1"/>
        <end position="69"/>
    </location>
</feature>
<protein>
    <submittedName>
        <fullName evidence="2">Uncharacterized protein</fullName>
    </submittedName>
</protein>
<feature type="compositionally biased region" description="Basic and acidic residues" evidence="1">
    <location>
        <begin position="52"/>
        <end position="61"/>
    </location>
</feature>
<dbReference type="AlphaFoldDB" id="A2E6W2"/>
<organism evidence="2 3">
    <name type="scientific">Trichomonas vaginalis (strain ATCC PRA-98 / G3)</name>
    <dbReference type="NCBI Taxonomy" id="412133"/>
    <lineage>
        <taxon>Eukaryota</taxon>
        <taxon>Metamonada</taxon>
        <taxon>Parabasalia</taxon>
        <taxon>Trichomonadida</taxon>
        <taxon>Trichomonadidae</taxon>
        <taxon>Trichomonas</taxon>
    </lineage>
</organism>
<keyword evidence="3" id="KW-1185">Reference proteome</keyword>
<reference evidence="2" key="2">
    <citation type="journal article" date="2007" name="Science">
        <title>Draft genome sequence of the sexually transmitted pathogen Trichomonas vaginalis.</title>
        <authorList>
            <person name="Carlton J.M."/>
            <person name="Hirt R.P."/>
            <person name="Silva J.C."/>
            <person name="Delcher A.L."/>
            <person name="Schatz M."/>
            <person name="Zhao Q."/>
            <person name="Wortman J.R."/>
            <person name="Bidwell S.L."/>
            <person name="Alsmark U.C.M."/>
            <person name="Besteiro S."/>
            <person name="Sicheritz-Ponten T."/>
            <person name="Noel C.J."/>
            <person name="Dacks J.B."/>
            <person name="Foster P.G."/>
            <person name="Simillion C."/>
            <person name="Van de Peer Y."/>
            <person name="Miranda-Saavedra D."/>
            <person name="Barton G.J."/>
            <person name="Westrop G.D."/>
            <person name="Mueller S."/>
            <person name="Dessi D."/>
            <person name="Fiori P.L."/>
            <person name="Ren Q."/>
            <person name="Paulsen I."/>
            <person name="Zhang H."/>
            <person name="Bastida-Corcuera F.D."/>
            <person name="Simoes-Barbosa A."/>
            <person name="Brown M.T."/>
            <person name="Hayes R.D."/>
            <person name="Mukherjee M."/>
            <person name="Okumura C.Y."/>
            <person name="Schneider R."/>
            <person name="Smith A.J."/>
            <person name="Vanacova S."/>
            <person name="Villalvazo M."/>
            <person name="Haas B.J."/>
            <person name="Pertea M."/>
            <person name="Feldblyum T.V."/>
            <person name="Utterback T.R."/>
            <person name="Shu C.L."/>
            <person name="Osoegawa K."/>
            <person name="de Jong P.J."/>
            <person name="Hrdy I."/>
            <person name="Horvathova L."/>
            <person name="Zubacova Z."/>
            <person name="Dolezal P."/>
            <person name="Malik S.B."/>
            <person name="Logsdon J.M. Jr."/>
            <person name="Henze K."/>
            <person name="Gupta A."/>
            <person name="Wang C.C."/>
            <person name="Dunne R.L."/>
            <person name="Upcroft J.A."/>
            <person name="Upcroft P."/>
            <person name="White O."/>
            <person name="Salzberg S.L."/>
            <person name="Tang P."/>
            <person name="Chiu C.-H."/>
            <person name="Lee Y.-S."/>
            <person name="Embley T.M."/>
            <person name="Coombs G.H."/>
            <person name="Mottram J.C."/>
            <person name="Tachezy J."/>
            <person name="Fraser-Liggett C.M."/>
            <person name="Johnson P.J."/>
        </authorList>
    </citation>
    <scope>NUCLEOTIDE SEQUENCE [LARGE SCALE GENOMIC DNA]</scope>
    <source>
        <strain evidence="2">G3</strain>
    </source>
</reference>
<feature type="compositionally biased region" description="Acidic residues" evidence="1">
    <location>
        <begin position="14"/>
        <end position="26"/>
    </location>
</feature>
<dbReference type="KEGG" id="tva:4769537"/>
<proteinExistence type="predicted"/>
<evidence type="ECO:0000313" key="2">
    <source>
        <dbReference type="EMBL" id="EAY11598.1"/>
    </source>
</evidence>
<dbReference type="VEuPathDB" id="TrichDB:TVAGG3_0493090"/>
<dbReference type="Proteomes" id="UP000001542">
    <property type="component" value="Unassembled WGS sequence"/>
</dbReference>
<dbReference type="VEuPathDB" id="TrichDB:TVAG_081700"/>
<dbReference type="RefSeq" id="XP_001323821.1">
    <property type="nucleotide sequence ID" value="XM_001323786.1"/>
</dbReference>
<evidence type="ECO:0000256" key="1">
    <source>
        <dbReference type="SAM" id="MobiDB-lite"/>
    </source>
</evidence>
<evidence type="ECO:0000313" key="3">
    <source>
        <dbReference type="Proteomes" id="UP000001542"/>
    </source>
</evidence>
<dbReference type="InParanoid" id="A2E6W2"/>
<dbReference type="EMBL" id="DS113316">
    <property type="protein sequence ID" value="EAY11598.1"/>
    <property type="molecule type" value="Genomic_DNA"/>
</dbReference>
<accession>A2E6W2</accession>